<dbReference type="InterPro" id="IPR034660">
    <property type="entry name" value="DinB/YfiT-like"/>
</dbReference>
<dbReference type="Gene3D" id="1.20.120.450">
    <property type="entry name" value="dinb family like domain"/>
    <property type="match status" value="1"/>
</dbReference>
<dbReference type="STRING" id="869210.Marky_1874"/>
<dbReference type="AlphaFoldDB" id="F2NR27"/>
<protein>
    <recommendedName>
        <fullName evidence="1">DinB-like domain-containing protein</fullName>
    </recommendedName>
</protein>
<dbReference type="OrthoDB" id="9798830at2"/>
<organism evidence="2 3">
    <name type="scientific">Marinithermus hydrothermalis (strain DSM 14884 / JCM 11576 / T1)</name>
    <dbReference type="NCBI Taxonomy" id="869210"/>
    <lineage>
        <taxon>Bacteria</taxon>
        <taxon>Thermotogati</taxon>
        <taxon>Deinococcota</taxon>
        <taxon>Deinococci</taxon>
        <taxon>Thermales</taxon>
        <taxon>Thermaceae</taxon>
        <taxon>Marinithermus</taxon>
    </lineage>
</organism>
<accession>F2NR27</accession>
<evidence type="ECO:0000313" key="2">
    <source>
        <dbReference type="EMBL" id="AEB12605.1"/>
    </source>
</evidence>
<sequence>METLLRQHLTELLVGESAHVNARTAFARLPAALRYQAPPGFPHTAWELLEHLRLAQRDILEYLQNPRYTAPPFPEGYWPPTPAPPTPEAWDASLTAFLEDLETLQHLVNDPSVDLFAHPPHAPAAHTLVREVLVVADHNAYHLGQVVALRRAQGAWPP</sequence>
<dbReference type="eggNOG" id="COG2318">
    <property type="taxonomic scope" value="Bacteria"/>
</dbReference>
<dbReference type="InterPro" id="IPR024775">
    <property type="entry name" value="DinB-like"/>
</dbReference>
<evidence type="ECO:0000259" key="1">
    <source>
        <dbReference type="Pfam" id="PF12867"/>
    </source>
</evidence>
<keyword evidence="3" id="KW-1185">Reference proteome</keyword>
<dbReference type="Proteomes" id="UP000007030">
    <property type="component" value="Chromosome"/>
</dbReference>
<feature type="domain" description="DinB-like" evidence="1">
    <location>
        <begin position="21"/>
        <end position="146"/>
    </location>
</feature>
<proteinExistence type="predicted"/>
<dbReference type="Pfam" id="PF12867">
    <property type="entry name" value="DinB_2"/>
    <property type="match status" value="1"/>
</dbReference>
<reference evidence="2 3" key="1">
    <citation type="journal article" date="2012" name="Stand. Genomic Sci.">
        <title>Complete genome sequence of the aerobic, heterotroph Marinithermus hydrothermalis type strain (T1(T)) from a deep-sea hydrothermal vent chimney.</title>
        <authorList>
            <person name="Copeland A."/>
            <person name="Gu W."/>
            <person name="Yasawong M."/>
            <person name="Lapidus A."/>
            <person name="Lucas S."/>
            <person name="Deshpande S."/>
            <person name="Pagani I."/>
            <person name="Tapia R."/>
            <person name="Cheng J.F."/>
            <person name="Goodwin L.A."/>
            <person name="Pitluck S."/>
            <person name="Liolios K."/>
            <person name="Ivanova N."/>
            <person name="Mavromatis K."/>
            <person name="Mikhailova N."/>
            <person name="Pati A."/>
            <person name="Chen A."/>
            <person name="Palaniappan K."/>
            <person name="Land M."/>
            <person name="Pan C."/>
            <person name="Brambilla E.M."/>
            <person name="Rohde M."/>
            <person name="Tindall B.J."/>
            <person name="Sikorski J."/>
            <person name="Goker M."/>
            <person name="Detter J.C."/>
            <person name="Bristow J."/>
            <person name="Eisen J.A."/>
            <person name="Markowitz V."/>
            <person name="Hugenholtz P."/>
            <person name="Kyrpides N.C."/>
            <person name="Klenk H.P."/>
            <person name="Woyke T."/>
        </authorList>
    </citation>
    <scope>NUCLEOTIDE SEQUENCE [LARGE SCALE GENOMIC DNA]</scope>
    <source>
        <strain evidence="3">DSM 14884 / JCM 11576 / T1</strain>
    </source>
</reference>
<dbReference type="KEGG" id="mhd:Marky_1874"/>
<dbReference type="RefSeq" id="WP_013704651.1">
    <property type="nucleotide sequence ID" value="NC_015387.1"/>
</dbReference>
<dbReference type="SUPFAM" id="SSF109854">
    <property type="entry name" value="DinB/YfiT-like putative metalloenzymes"/>
    <property type="match status" value="1"/>
</dbReference>
<gene>
    <name evidence="2" type="ordered locus">Marky_1874</name>
</gene>
<dbReference type="HOGENOM" id="CLU_107587_2_0_0"/>
<evidence type="ECO:0000313" key="3">
    <source>
        <dbReference type="Proteomes" id="UP000007030"/>
    </source>
</evidence>
<dbReference type="EMBL" id="CP002630">
    <property type="protein sequence ID" value="AEB12605.1"/>
    <property type="molecule type" value="Genomic_DNA"/>
</dbReference>
<name>F2NR27_MARHT</name>